<dbReference type="SMART" id="SM00471">
    <property type="entry name" value="HDc"/>
    <property type="match status" value="1"/>
</dbReference>
<evidence type="ECO:0000313" key="3">
    <source>
        <dbReference type="EMBL" id="RLE51701.1"/>
    </source>
</evidence>
<dbReference type="InterPro" id="IPR039967">
    <property type="entry name" value="MJ1020-like"/>
</dbReference>
<name>A0A497EXH2_9CREN</name>
<accession>A0A497EXH2</accession>
<dbReference type="EMBL" id="QMQX01000090">
    <property type="protein sequence ID" value="RLE51701.1"/>
    <property type="molecule type" value="Genomic_DNA"/>
</dbReference>
<evidence type="ECO:0000313" key="2">
    <source>
        <dbReference type="EMBL" id="RLE49457.1"/>
    </source>
</evidence>
<dbReference type="InterPro" id="IPR003607">
    <property type="entry name" value="HD/PDEase_dom"/>
</dbReference>
<dbReference type="Gene3D" id="1.10.3210.10">
    <property type="entry name" value="Hypothetical protein af1432"/>
    <property type="match status" value="1"/>
</dbReference>
<dbReference type="SUPFAM" id="SSF109604">
    <property type="entry name" value="HD-domain/PDEase-like"/>
    <property type="match status" value="1"/>
</dbReference>
<keyword evidence="3" id="KW-0378">Hydrolase</keyword>
<dbReference type="EMBL" id="QMQV01000034">
    <property type="protein sequence ID" value="RLE49457.1"/>
    <property type="molecule type" value="Genomic_DNA"/>
</dbReference>
<evidence type="ECO:0000313" key="4">
    <source>
        <dbReference type="Proteomes" id="UP000272051"/>
    </source>
</evidence>
<dbReference type="CDD" id="cd00077">
    <property type="entry name" value="HDc"/>
    <property type="match status" value="1"/>
</dbReference>
<evidence type="ECO:0000259" key="1">
    <source>
        <dbReference type="SMART" id="SM00471"/>
    </source>
</evidence>
<organism evidence="3 4">
    <name type="scientific">Thermoproteota archaeon</name>
    <dbReference type="NCBI Taxonomy" id="2056631"/>
    <lineage>
        <taxon>Archaea</taxon>
        <taxon>Thermoproteota</taxon>
    </lineage>
</organism>
<sequence>MTLVTPNLIYRHIRSKKLAEGFALLENDAVVQSLLSMSNIMAVSRLKYNDHGPVHSKIVAGSALEIFKVLFNSGISPSLIRDGVGDVEDSKLVTMFSAYLHDIGNAVHRVGHNVHGVVLAEKILDRLLPQLYGDSISKMQKIKCEILHGIFSHDEEVECLTVEAGIAKIADGTDMAEGRARIPYKVGKADIHLYSALAIKKVEIIRGHEKPVKIKVDMTNPAGVFQIEYVLLRKIKTSGLADYVEVVTYHNGAEVRKF</sequence>
<dbReference type="Pfam" id="PF01966">
    <property type="entry name" value="HD"/>
    <property type="match status" value="1"/>
</dbReference>
<evidence type="ECO:0000313" key="5">
    <source>
        <dbReference type="Proteomes" id="UP000278475"/>
    </source>
</evidence>
<dbReference type="Proteomes" id="UP000278475">
    <property type="component" value="Unassembled WGS sequence"/>
</dbReference>
<proteinExistence type="predicted"/>
<dbReference type="PANTHER" id="PTHR40517:SF1">
    <property type="entry name" value="METAL-DEPENDENT PHOSPHOHYDROLASE, HD SUPERFAMILY-RELATED"/>
    <property type="match status" value="1"/>
</dbReference>
<protein>
    <submittedName>
        <fullName evidence="3">Phosphohydrolase</fullName>
    </submittedName>
</protein>
<dbReference type="PANTHER" id="PTHR40517">
    <property type="entry name" value="METAL-DEPENDENT PHOSPHOHYDROLASE, HD SUPERFAMILY-RELATED"/>
    <property type="match status" value="1"/>
</dbReference>
<feature type="domain" description="HD/PDEase" evidence="1">
    <location>
        <begin position="48"/>
        <end position="185"/>
    </location>
</feature>
<dbReference type="Proteomes" id="UP000272051">
    <property type="component" value="Unassembled WGS sequence"/>
</dbReference>
<reference evidence="4 5" key="1">
    <citation type="submission" date="2018-06" db="EMBL/GenBank/DDBJ databases">
        <title>Extensive metabolic versatility and redundancy in microbially diverse, dynamic hydrothermal sediments.</title>
        <authorList>
            <person name="Dombrowski N."/>
            <person name="Teske A."/>
            <person name="Baker B.J."/>
        </authorList>
    </citation>
    <scope>NUCLEOTIDE SEQUENCE [LARGE SCALE GENOMIC DNA]</scope>
    <source>
        <strain evidence="3">B34_G17</strain>
        <strain evidence="2">B66_G16</strain>
    </source>
</reference>
<dbReference type="AlphaFoldDB" id="A0A497EXH2"/>
<dbReference type="GO" id="GO:0016787">
    <property type="term" value="F:hydrolase activity"/>
    <property type="evidence" value="ECO:0007669"/>
    <property type="project" value="UniProtKB-KW"/>
</dbReference>
<comment type="caution">
    <text evidence="3">The sequence shown here is derived from an EMBL/GenBank/DDBJ whole genome shotgun (WGS) entry which is preliminary data.</text>
</comment>
<gene>
    <name evidence="2" type="ORF">DRJ31_04810</name>
    <name evidence="3" type="ORF">DRJ33_05370</name>
</gene>
<dbReference type="InterPro" id="IPR006674">
    <property type="entry name" value="HD_domain"/>
</dbReference>